<evidence type="ECO:0000259" key="1">
    <source>
        <dbReference type="Pfam" id="PF12680"/>
    </source>
</evidence>
<accession>A0A2S6A5P5</accession>
<comment type="caution">
    <text evidence="2">The sequence shown here is derived from an EMBL/GenBank/DDBJ whole genome shotgun (WGS) entry which is preliminary data.</text>
</comment>
<protein>
    <recommendedName>
        <fullName evidence="1">SnoaL-like domain-containing protein</fullName>
    </recommendedName>
</protein>
<organism evidence="2 3">
    <name type="scientific">Nocardia nova</name>
    <dbReference type="NCBI Taxonomy" id="37330"/>
    <lineage>
        <taxon>Bacteria</taxon>
        <taxon>Bacillati</taxon>
        <taxon>Actinomycetota</taxon>
        <taxon>Actinomycetes</taxon>
        <taxon>Mycobacteriales</taxon>
        <taxon>Nocardiaceae</taxon>
        <taxon>Nocardia</taxon>
    </lineage>
</organism>
<reference evidence="2 3" key="1">
    <citation type="submission" date="2018-02" db="EMBL/GenBank/DDBJ databases">
        <title>8 Nocardia nova and 1 Nocardia cyriacigeorgica strain used for evolution to TMP-SMX.</title>
        <authorList>
            <person name="Mehta H."/>
            <person name="Weng J."/>
            <person name="Shamoo Y."/>
        </authorList>
    </citation>
    <scope>NUCLEOTIDE SEQUENCE [LARGE SCALE GENOMIC DNA]</scope>
    <source>
        <strain evidence="2 3">BAA2227</strain>
    </source>
</reference>
<feature type="domain" description="SnoaL-like" evidence="1">
    <location>
        <begin position="17"/>
        <end position="123"/>
    </location>
</feature>
<sequence>MGMDMRAYGIELFDRWTAMWNGELELANRIMAPHFTLRYAQPGAEAYDSIHDPETFARQIAAFRAAAPGQRFETQGEAVVEIDDRRTGIVARPYGSRRPVADGEIAVSGTDILRVEEGLIVEVWSVSGGTQGRSYY</sequence>
<dbReference type="Gene3D" id="3.10.450.50">
    <property type="match status" value="1"/>
</dbReference>
<gene>
    <name evidence="2" type="ORF">C5F51_16535</name>
</gene>
<dbReference type="Proteomes" id="UP000238356">
    <property type="component" value="Unassembled WGS sequence"/>
</dbReference>
<proteinExistence type="predicted"/>
<dbReference type="EMBL" id="PSZD01000009">
    <property type="protein sequence ID" value="PPJ27641.1"/>
    <property type="molecule type" value="Genomic_DNA"/>
</dbReference>
<evidence type="ECO:0000313" key="3">
    <source>
        <dbReference type="Proteomes" id="UP000238356"/>
    </source>
</evidence>
<dbReference type="AlphaFoldDB" id="A0A2S6A5P5"/>
<dbReference type="InterPro" id="IPR037401">
    <property type="entry name" value="SnoaL-like"/>
</dbReference>
<dbReference type="Pfam" id="PF12680">
    <property type="entry name" value="SnoaL_2"/>
    <property type="match status" value="1"/>
</dbReference>
<dbReference type="SUPFAM" id="SSF54427">
    <property type="entry name" value="NTF2-like"/>
    <property type="match status" value="1"/>
</dbReference>
<evidence type="ECO:0000313" key="2">
    <source>
        <dbReference type="EMBL" id="PPJ27641.1"/>
    </source>
</evidence>
<dbReference type="InterPro" id="IPR032710">
    <property type="entry name" value="NTF2-like_dom_sf"/>
</dbReference>
<keyword evidence="3" id="KW-1185">Reference proteome</keyword>
<name>A0A2S6A5P5_9NOCA</name>